<dbReference type="AlphaFoldDB" id="A0A0G0E508"/>
<gene>
    <name evidence="1" type="ORF">US11_C0002G0052</name>
</gene>
<name>A0A0G0E508_9BACT</name>
<dbReference type="STRING" id="1618480.US11_C0002G0052"/>
<comment type="caution">
    <text evidence="1">The sequence shown here is derived from an EMBL/GenBank/DDBJ whole genome shotgun (WGS) entry which is preliminary data.</text>
</comment>
<accession>A0A0G0E508</accession>
<sequence length="64" mass="7846">MANHDNQHQTEDDKVFHTEYCIQNTFLKSMDYIQQNKRIKLFIFRLILLKNNCAKNRSETIMRR</sequence>
<dbReference type="Proteomes" id="UP000034344">
    <property type="component" value="Unassembled WGS sequence"/>
</dbReference>
<organism evidence="1 2">
    <name type="scientific">Candidatus Roizmanbacteria bacterium GW2011_GWA2_36_23</name>
    <dbReference type="NCBI Taxonomy" id="1618480"/>
    <lineage>
        <taxon>Bacteria</taxon>
        <taxon>Candidatus Roizmaniibacteriota</taxon>
    </lineage>
</organism>
<reference evidence="1 2" key="1">
    <citation type="journal article" date="2015" name="Nature">
        <title>rRNA introns, odd ribosomes, and small enigmatic genomes across a large radiation of phyla.</title>
        <authorList>
            <person name="Brown C.T."/>
            <person name="Hug L.A."/>
            <person name="Thomas B.C."/>
            <person name="Sharon I."/>
            <person name="Castelle C.J."/>
            <person name="Singh A."/>
            <person name="Wilkins M.J."/>
            <person name="Williams K.H."/>
            <person name="Banfield J.F."/>
        </authorList>
    </citation>
    <scope>NUCLEOTIDE SEQUENCE [LARGE SCALE GENOMIC DNA]</scope>
</reference>
<evidence type="ECO:0000313" key="2">
    <source>
        <dbReference type="Proteomes" id="UP000034344"/>
    </source>
</evidence>
<dbReference type="EMBL" id="LBRS01000002">
    <property type="protein sequence ID" value="KKQ01993.1"/>
    <property type="molecule type" value="Genomic_DNA"/>
</dbReference>
<protein>
    <submittedName>
        <fullName evidence="1">Uncharacterized protein</fullName>
    </submittedName>
</protein>
<evidence type="ECO:0000313" key="1">
    <source>
        <dbReference type="EMBL" id="KKQ01993.1"/>
    </source>
</evidence>
<proteinExistence type="predicted"/>